<reference evidence="1" key="4">
    <citation type="submission" date="2019-03" db="UniProtKB">
        <authorList>
            <consortium name="EnsemblPlants"/>
        </authorList>
    </citation>
    <scope>IDENTIFICATION</scope>
</reference>
<evidence type="ECO:0000313" key="1">
    <source>
        <dbReference type="EnsemblPlants" id="AET3Gv21031000.2"/>
    </source>
</evidence>
<evidence type="ECO:0000313" key="2">
    <source>
        <dbReference type="Proteomes" id="UP000015105"/>
    </source>
</evidence>
<reference evidence="2" key="2">
    <citation type="journal article" date="2017" name="Nat. Plants">
        <title>The Aegilops tauschii genome reveals multiple impacts of transposons.</title>
        <authorList>
            <person name="Zhao G."/>
            <person name="Zou C."/>
            <person name="Li K."/>
            <person name="Wang K."/>
            <person name="Li T."/>
            <person name="Gao L."/>
            <person name="Zhang X."/>
            <person name="Wang H."/>
            <person name="Yang Z."/>
            <person name="Liu X."/>
            <person name="Jiang W."/>
            <person name="Mao L."/>
            <person name="Kong X."/>
            <person name="Jiao Y."/>
            <person name="Jia J."/>
        </authorList>
    </citation>
    <scope>NUCLEOTIDE SEQUENCE [LARGE SCALE GENOMIC DNA]</scope>
    <source>
        <strain evidence="2">cv. AL8/78</strain>
    </source>
</reference>
<reference evidence="1" key="5">
    <citation type="journal article" date="2021" name="G3 (Bethesda)">
        <title>Aegilops tauschii genome assembly Aet v5.0 features greater sequence contiguity and improved annotation.</title>
        <authorList>
            <person name="Wang L."/>
            <person name="Zhu T."/>
            <person name="Rodriguez J.C."/>
            <person name="Deal K.R."/>
            <person name="Dubcovsky J."/>
            <person name="McGuire P.E."/>
            <person name="Lux T."/>
            <person name="Spannagl M."/>
            <person name="Mayer K.F.X."/>
            <person name="Baldrich P."/>
            <person name="Meyers B.C."/>
            <person name="Huo N."/>
            <person name="Gu Y.Q."/>
            <person name="Zhou H."/>
            <person name="Devos K.M."/>
            <person name="Bennetzen J.L."/>
            <person name="Unver T."/>
            <person name="Budak H."/>
            <person name="Gulick P.J."/>
            <person name="Galiba G."/>
            <person name="Kalapos B."/>
            <person name="Nelson D.R."/>
            <person name="Li P."/>
            <person name="You F.M."/>
            <person name="Luo M.C."/>
            <person name="Dvorak J."/>
        </authorList>
    </citation>
    <scope>NUCLEOTIDE SEQUENCE [LARGE SCALE GENOMIC DNA]</scope>
    <source>
        <strain evidence="1">cv. AL8/78</strain>
    </source>
</reference>
<accession>A0A453GIJ1</accession>
<dbReference type="Gramene" id="AET3Gv21031000.2">
    <property type="protein sequence ID" value="AET3Gv21031000.2"/>
    <property type="gene ID" value="AET3Gv21031000"/>
</dbReference>
<name>A0A453GIJ1_AEGTS</name>
<proteinExistence type="predicted"/>
<protein>
    <submittedName>
        <fullName evidence="1">Uncharacterized protein</fullName>
    </submittedName>
</protein>
<sequence length="121" mass="13260">LRTHERNGADIRAAALCRRKKRRQGKGAFRAAKRSGRFTLLLPGILIPPTPSSTNHRPCQVRAAVPRPEVPSVVFSFVGGPRRDLLSVFYSGQRDAACMSPADDAAITESSLIRCFRRAAC</sequence>
<reference evidence="2" key="1">
    <citation type="journal article" date="2014" name="Science">
        <title>Ancient hybridizations among the ancestral genomes of bread wheat.</title>
        <authorList>
            <consortium name="International Wheat Genome Sequencing Consortium,"/>
            <person name="Marcussen T."/>
            <person name="Sandve S.R."/>
            <person name="Heier L."/>
            <person name="Spannagl M."/>
            <person name="Pfeifer M."/>
            <person name="Jakobsen K.S."/>
            <person name="Wulff B.B."/>
            <person name="Steuernagel B."/>
            <person name="Mayer K.F."/>
            <person name="Olsen O.A."/>
        </authorList>
    </citation>
    <scope>NUCLEOTIDE SEQUENCE [LARGE SCALE GENOMIC DNA]</scope>
    <source>
        <strain evidence="2">cv. AL8/78</strain>
    </source>
</reference>
<reference evidence="1" key="3">
    <citation type="journal article" date="2017" name="Nature">
        <title>Genome sequence of the progenitor of the wheat D genome Aegilops tauschii.</title>
        <authorList>
            <person name="Luo M.C."/>
            <person name="Gu Y.Q."/>
            <person name="Puiu D."/>
            <person name="Wang H."/>
            <person name="Twardziok S.O."/>
            <person name="Deal K.R."/>
            <person name="Huo N."/>
            <person name="Zhu T."/>
            <person name="Wang L."/>
            <person name="Wang Y."/>
            <person name="McGuire P.E."/>
            <person name="Liu S."/>
            <person name="Long H."/>
            <person name="Ramasamy R.K."/>
            <person name="Rodriguez J.C."/>
            <person name="Van S.L."/>
            <person name="Yuan L."/>
            <person name="Wang Z."/>
            <person name="Xia Z."/>
            <person name="Xiao L."/>
            <person name="Anderson O.D."/>
            <person name="Ouyang S."/>
            <person name="Liang Y."/>
            <person name="Zimin A.V."/>
            <person name="Pertea G."/>
            <person name="Qi P."/>
            <person name="Bennetzen J.L."/>
            <person name="Dai X."/>
            <person name="Dawson M.W."/>
            <person name="Muller H.G."/>
            <person name="Kugler K."/>
            <person name="Rivarola-Duarte L."/>
            <person name="Spannagl M."/>
            <person name="Mayer K.F.X."/>
            <person name="Lu F.H."/>
            <person name="Bevan M.W."/>
            <person name="Leroy P."/>
            <person name="Li P."/>
            <person name="You F.M."/>
            <person name="Sun Q."/>
            <person name="Liu Z."/>
            <person name="Lyons E."/>
            <person name="Wicker T."/>
            <person name="Salzberg S.L."/>
            <person name="Devos K.M."/>
            <person name="Dvorak J."/>
        </authorList>
    </citation>
    <scope>NUCLEOTIDE SEQUENCE [LARGE SCALE GENOMIC DNA]</scope>
    <source>
        <strain evidence="1">cv. AL8/78</strain>
    </source>
</reference>
<keyword evidence="2" id="KW-1185">Reference proteome</keyword>
<dbReference type="AlphaFoldDB" id="A0A453GIJ1"/>
<dbReference type="Proteomes" id="UP000015105">
    <property type="component" value="Chromosome 3D"/>
</dbReference>
<organism evidence="1 2">
    <name type="scientific">Aegilops tauschii subsp. strangulata</name>
    <name type="common">Goatgrass</name>
    <dbReference type="NCBI Taxonomy" id="200361"/>
    <lineage>
        <taxon>Eukaryota</taxon>
        <taxon>Viridiplantae</taxon>
        <taxon>Streptophyta</taxon>
        <taxon>Embryophyta</taxon>
        <taxon>Tracheophyta</taxon>
        <taxon>Spermatophyta</taxon>
        <taxon>Magnoliopsida</taxon>
        <taxon>Liliopsida</taxon>
        <taxon>Poales</taxon>
        <taxon>Poaceae</taxon>
        <taxon>BOP clade</taxon>
        <taxon>Pooideae</taxon>
        <taxon>Triticodae</taxon>
        <taxon>Triticeae</taxon>
        <taxon>Triticinae</taxon>
        <taxon>Aegilops</taxon>
    </lineage>
</organism>
<dbReference type="EnsemblPlants" id="AET3Gv21031000.2">
    <property type="protein sequence ID" value="AET3Gv21031000.2"/>
    <property type="gene ID" value="AET3Gv21031000"/>
</dbReference>